<reference evidence="2" key="1">
    <citation type="submission" date="2022-03" db="EMBL/GenBank/DDBJ databases">
        <title>Cryobacterium sp. nov. strain ZS14-85, isolated from Antarctic soil.</title>
        <authorList>
            <person name="Li J."/>
            <person name="Niu G."/>
        </authorList>
    </citation>
    <scope>NUCLEOTIDE SEQUENCE</scope>
    <source>
        <strain evidence="2">ZS14-85</strain>
    </source>
</reference>
<evidence type="ECO:0000259" key="1">
    <source>
        <dbReference type="Pfam" id="PF11706"/>
    </source>
</evidence>
<dbReference type="RefSeq" id="WP_243011601.1">
    <property type="nucleotide sequence ID" value="NZ_JALGAR010000001.1"/>
</dbReference>
<dbReference type="PANTHER" id="PTHR35525:SF3">
    <property type="entry name" value="BLL6575 PROTEIN"/>
    <property type="match status" value="1"/>
</dbReference>
<sequence>MGNKSSDRSWVLADEPRSVRLMATIWADTDGLHDDFATPVAVDAWLDAVGIDRASAATTRDEFLAARNLRDAVRRLAAHLTDDDRRSADSPVASVEEALLTVNAAASQRSIPHLRLSGATLRLSPASAVSPVVAGLADVAYEAQHLLGENGSALRACHAPGCVLYFVKTHPRREWCSVACGNRARAARHYQSVRSARTAREFTAR</sequence>
<feature type="domain" description="Zinc finger CGNR" evidence="1">
    <location>
        <begin position="154"/>
        <end position="191"/>
    </location>
</feature>
<evidence type="ECO:0000313" key="3">
    <source>
        <dbReference type="Proteomes" id="UP001165341"/>
    </source>
</evidence>
<name>A0AA41QXN7_9MICO</name>
<dbReference type="Pfam" id="PF07336">
    <property type="entry name" value="ABATE"/>
    <property type="match status" value="1"/>
</dbReference>
<dbReference type="InterPro" id="IPR023286">
    <property type="entry name" value="ABATE_dom_sf"/>
</dbReference>
<organism evidence="2 3">
    <name type="scientific">Cryobacterium zhongshanensis</name>
    <dbReference type="NCBI Taxonomy" id="2928153"/>
    <lineage>
        <taxon>Bacteria</taxon>
        <taxon>Bacillati</taxon>
        <taxon>Actinomycetota</taxon>
        <taxon>Actinomycetes</taxon>
        <taxon>Micrococcales</taxon>
        <taxon>Microbacteriaceae</taxon>
        <taxon>Cryobacterium</taxon>
    </lineage>
</organism>
<dbReference type="Pfam" id="PF11706">
    <property type="entry name" value="zf-CGNR"/>
    <property type="match status" value="1"/>
</dbReference>
<proteinExistence type="predicted"/>
<dbReference type="InterPro" id="IPR010852">
    <property type="entry name" value="ABATE"/>
</dbReference>
<dbReference type="PANTHER" id="PTHR35525">
    <property type="entry name" value="BLL6575 PROTEIN"/>
    <property type="match status" value="1"/>
</dbReference>
<evidence type="ECO:0000313" key="2">
    <source>
        <dbReference type="EMBL" id="MCI4657826.1"/>
    </source>
</evidence>
<comment type="caution">
    <text evidence="2">The sequence shown here is derived from an EMBL/GenBank/DDBJ whole genome shotgun (WGS) entry which is preliminary data.</text>
</comment>
<dbReference type="AlphaFoldDB" id="A0AA41QXN7"/>
<protein>
    <submittedName>
        <fullName evidence="2">CGNR zinc finger domain-containing protein</fullName>
    </submittedName>
</protein>
<gene>
    <name evidence="2" type="ORF">MQH31_08400</name>
</gene>
<keyword evidence="3" id="KW-1185">Reference proteome</keyword>
<dbReference type="EMBL" id="JALGAR010000001">
    <property type="protein sequence ID" value="MCI4657826.1"/>
    <property type="molecule type" value="Genomic_DNA"/>
</dbReference>
<dbReference type="InterPro" id="IPR021005">
    <property type="entry name" value="Znf_CGNR"/>
</dbReference>
<dbReference type="Gene3D" id="1.10.3300.10">
    <property type="entry name" value="Jann2411-like domain"/>
    <property type="match status" value="1"/>
</dbReference>
<dbReference type="SUPFAM" id="SSF160904">
    <property type="entry name" value="Jann2411-like"/>
    <property type="match status" value="1"/>
</dbReference>
<dbReference type="Proteomes" id="UP001165341">
    <property type="component" value="Unassembled WGS sequence"/>
</dbReference>
<accession>A0AA41QXN7</accession>